<dbReference type="InterPro" id="IPR001962">
    <property type="entry name" value="Asn_synthase"/>
</dbReference>
<gene>
    <name evidence="10" type="ORF">PgNI_05134</name>
</gene>
<dbReference type="SUPFAM" id="SSF52402">
    <property type="entry name" value="Adenine nucleotide alpha hydrolases-like"/>
    <property type="match status" value="1"/>
</dbReference>
<dbReference type="PANTHER" id="PTHR43284:SF1">
    <property type="entry name" value="ASPARAGINE SYNTHETASE"/>
    <property type="match status" value="1"/>
</dbReference>
<evidence type="ECO:0000259" key="8">
    <source>
        <dbReference type="PROSITE" id="PS51278"/>
    </source>
</evidence>
<feature type="domain" description="Glutamine amidotransferase type-2" evidence="8">
    <location>
        <begin position="2"/>
        <end position="236"/>
    </location>
</feature>
<reference evidence="10" key="2">
    <citation type="submission" date="2019-10" db="EMBL/GenBank/DDBJ databases">
        <authorList>
            <consortium name="NCBI Genome Project"/>
        </authorList>
    </citation>
    <scope>NUCLEOTIDE SEQUENCE</scope>
    <source>
        <strain evidence="10">NI907</strain>
    </source>
</reference>
<dbReference type="CDD" id="cd01991">
    <property type="entry name" value="Asn_synthase_B_C"/>
    <property type="match status" value="1"/>
</dbReference>
<evidence type="ECO:0000256" key="5">
    <source>
        <dbReference type="PIRNR" id="PIRNR001589"/>
    </source>
</evidence>
<keyword evidence="3 5" id="KW-0067">ATP-binding</keyword>
<keyword evidence="9" id="KW-1185">Reference proteome</keyword>
<dbReference type="InterPro" id="IPR033738">
    <property type="entry name" value="AsnB_N"/>
</dbReference>
<dbReference type="PIRSF" id="PIRSF001589">
    <property type="entry name" value="Asn_synthetase_glu-h"/>
    <property type="match status" value="1"/>
</dbReference>
<name>A0A6P8B5Q1_PYRGI</name>
<dbReference type="SUPFAM" id="SSF56235">
    <property type="entry name" value="N-terminal nucleophile aminohydrolases (Ntn hydrolases)"/>
    <property type="match status" value="1"/>
</dbReference>
<dbReference type="InterPro" id="IPR029055">
    <property type="entry name" value="Ntn_hydrolases_N"/>
</dbReference>
<keyword evidence="2 5" id="KW-0547">Nucleotide-binding</keyword>
<evidence type="ECO:0000256" key="2">
    <source>
        <dbReference type="ARBA" id="ARBA00022741"/>
    </source>
</evidence>
<evidence type="ECO:0000313" key="10">
    <source>
        <dbReference type="RefSeq" id="XP_030982512.1"/>
    </source>
</evidence>
<dbReference type="InterPro" id="IPR017932">
    <property type="entry name" value="GATase_2_dom"/>
</dbReference>
<keyword evidence="4" id="KW-0315">Glutamine amidotransferase</keyword>
<dbReference type="GO" id="GO:0004066">
    <property type="term" value="F:asparagine synthase (glutamine-hydrolyzing) activity"/>
    <property type="evidence" value="ECO:0007669"/>
    <property type="project" value="InterPro"/>
</dbReference>
<dbReference type="AlphaFoldDB" id="A0A6P8B5Q1"/>
<comment type="similarity">
    <text evidence="1">Belongs to the asparagine synthetase family.</text>
</comment>
<feature type="binding site" evidence="6">
    <location>
        <position position="330"/>
    </location>
    <ligand>
        <name>ATP</name>
        <dbReference type="ChEBI" id="CHEBI:30616"/>
    </ligand>
</feature>
<dbReference type="PANTHER" id="PTHR43284">
    <property type="entry name" value="ASPARAGINE SYNTHETASE (GLUTAMINE-HYDROLYZING)"/>
    <property type="match status" value="1"/>
</dbReference>
<dbReference type="InterPro" id="IPR006426">
    <property type="entry name" value="Asn_synth_AEB"/>
</dbReference>
<reference evidence="10" key="3">
    <citation type="submission" date="2025-08" db="UniProtKB">
        <authorList>
            <consortium name="RefSeq"/>
        </authorList>
    </citation>
    <scope>IDENTIFICATION</scope>
    <source>
        <strain evidence="10">NI907</strain>
    </source>
</reference>
<protein>
    <recommendedName>
        <fullName evidence="8">Glutamine amidotransferase type-2 domain-containing protein</fullName>
    </recommendedName>
</protein>
<evidence type="ECO:0000256" key="4">
    <source>
        <dbReference type="ARBA" id="ARBA00022962"/>
    </source>
</evidence>
<dbReference type="GO" id="GO:0006529">
    <property type="term" value="P:asparagine biosynthetic process"/>
    <property type="evidence" value="ECO:0007669"/>
    <property type="project" value="InterPro"/>
</dbReference>
<organism evidence="9 10">
    <name type="scientific">Pyricularia grisea</name>
    <name type="common">Crabgrass-specific blast fungus</name>
    <name type="synonym">Magnaporthe grisea</name>
    <dbReference type="NCBI Taxonomy" id="148305"/>
    <lineage>
        <taxon>Eukaryota</taxon>
        <taxon>Fungi</taxon>
        <taxon>Dikarya</taxon>
        <taxon>Ascomycota</taxon>
        <taxon>Pezizomycotina</taxon>
        <taxon>Sordariomycetes</taxon>
        <taxon>Sordariomycetidae</taxon>
        <taxon>Magnaporthales</taxon>
        <taxon>Pyriculariaceae</taxon>
        <taxon>Pyricularia</taxon>
    </lineage>
</organism>
<proteinExistence type="inferred from homology"/>
<dbReference type="Pfam" id="PF13522">
    <property type="entry name" value="GATase_6"/>
    <property type="match status" value="1"/>
</dbReference>
<dbReference type="InterPro" id="IPR051786">
    <property type="entry name" value="ASN_synthetase/amidase"/>
</dbReference>
<dbReference type="GO" id="GO:0005524">
    <property type="term" value="F:ATP binding"/>
    <property type="evidence" value="ECO:0007669"/>
    <property type="project" value="UniProtKB-KW"/>
</dbReference>
<sequence>MCGISVAVALPRIEVPLNASNGPTYGNPSPGNLRTRLGESLSKISHRGPDAKGIWVSADQRIGLGHCRLSINDLTPSGAQPLHSRCGTVHAVVNGEIYDFDRLRGEVTREHGYQFRGHSDSEVLVALYLVYGSPGFLEHLRGEFAFVLYDEAHKKVIAVRDRFGVKPLFWTIVGGAEENTRTLLFASEAKAFLPLGWKPEWDVTSIIEGGWLQDDRTLFKGVVSLAPGTWMEINATDGNITTHEYWDVMFENKHKVEKRTVDEMVEGLREHMLDAIRLRLRADVPVGIYLSGGIDSSVIAGMVMHLMRKEHVSVGDVPSALFEKVKCFCIRFPTDAGFDESPIAARTAAFLGVSMQMADMEEATLATCFADAAYHSEHHHFDLNTVAKFALSELPRIHGVKVVLTGEGADEHFAGYPFFPPELLREPDLSMLDQPLSKEDATEAREVLLRSAEDEMRMLFPLGGGFDHGLRGDDGSRAAMATHGSIFTGATLAWHPTKELFAPWARNRHASLDCREIVVDSWPDGGREAISRGEWHPLHAAQYIYIKGPMSNMILSCLGDRVEMAHGIEGRTPFLDHHLTEYVNRLPPSVKMHYEGPPRTDGADQNGTGDSFWWQKDMKTTRDLLSEKWILRQAAKPFITQELYNRKKHAFSAPLNWPRDGPICRMLEGLLTERAVTALGFVDWKVVKECLRTAFVDPGSLSRPDPKAFRMLLFVAAWIVLAERLGIPQADSTMV</sequence>
<dbReference type="Gene3D" id="3.40.50.620">
    <property type="entry name" value="HUPs"/>
    <property type="match status" value="2"/>
</dbReference>
<dbReference type="PROSITE" id="PS51278">
    <property type="entry name" value="GATASE_TYPE_2"/>
    <property type="match status" value="1"/>
</dbReference>
<dbReference type="CDD" id="cd00712">
    <property type="entry name" value="AsnB"/>
    <property type="match status" value="1"/>
</dbReference>
<dbReference type="RefSeq" id="XP_030982512.1">
    <property type="nucleotide sequence ID" value="XM_031125172.1"/>
</dbReference>
<dbReference type="KEGG" id="pgri:PgNI_05134"/>
<feature type="site" description="Important for beta-aspartyl-AMP intermediate formation" evidence="7">
    <location>
        <position position="407"/>
    </location>
</feature>
<dbReference type="GeneID" id="41960081"/>
<dbReference type="GO" id="GO:0005829">
    <property type="term" value="C:cytosol"/>
    <property type="evidence" value="ECO:0007669"/>
    <property type="project" value="TreeGrafter"/>
</dbReference>
<dbReference type="InterPro" id="IPR014729">
    <property type="entry name" value="Rossmann-like_a/b/a_fold"/>
</dbReference>
<accession>A0A6P8B5Q1</accession>
<dbReference type="OrthoDB" id="409189at2759"/>
<dbReference type="Gene3D" id="3.60.20.10">
    <property type="entry name" value="Glutamine Phosphoribosylpyrophosphate, subunit 1, domain 1"/>
    <property type="match status" value="1"/>
</dbReference>
<reference evidence="9 10" key="1">
    <citation type="journal article" date="2019" name="Mol. Biol. Evol.">
        <title>Blast fungal genomes show frequent chromosomal changes, gene gains and losses, and effector gene turnover.</title>
        <authorList>
            <person name="Gomez Luciano L.B."/>
            <person name="Jason Tsai I."/>
            <person name="Chuma I."/>
            <person name="Tosa Y."/>
            <person name="Chen Y.H."/>
            <person name="Li J.Y."/>
            <person name="Li M.Y."/>
            <person name="Jade Lu M.Y."/>
            <person name="Nakayashiki H."/>
            <person name="Li W.H."/>
        </authorList>
    </citation>
    <scope>NUCLEOTIDE SEQUENCE [LARGE SCALE GENOMIC DNA]</scope>
    <source>
        <strain evidence="9 10">NI907</strain>
    </source>
</reference>
<feature type="binding site" evidence="6">
    <location>
        <position position="120"/>
    </location>
    <ligand>
        <name>L-glutamine</name>
        <dbReference type="ChEBI" id="CHEBI:58359"/>
    </ligand>
</feature>
<evidence type="ECO:0000256" key="3">
    <source>
        <dbReference type="ARBA" id="ARBA00022840"/>
    </source>
</evidence>
<evidence type="ECO:0000256" key="7">
    <source>
        <dbReference type="PIRSR" id="PIRSR001589-3"/>
    </source>
</evidence>
<evidence type="ECO:0000256" key="6">
    <source>
        <dbReference type="PIRSR" id="PIRSR001589-2"/>
    </source>
</evidence>
<dbReference type="Proteomes" id="UP000515153">
    <property type="component" value="Chromosome I"/>
</dbReference>
<dbReference type="NCBIfam" id="TIGR01536">
    <property type="entry name" value="asn_synth_AEB"/>
    <property type="match status" value="1"/>
</dbReference>
<evidence type="ECO:0000313" key="9">
    <source>
        <dbReference type="Proteomes" id="UP000515153"/>
    </source>
</evidence>
<evidence type="ECO:0000256" key="1">
    <source>
        <dbReference type="ARBA" id="ARBA00005752"/>
    </source>
</evidence>
<dbReference type="Pfam" id="PF00733">
    <property type="entry name" value="Asn_synthase"/>
    <property type="match status" value="1"/>
</dbReference>